<dbReference type="Proteomes" id="UP000013827">
    <property type="component" value="Unassembled WGS sequence"/>
</dbReference>
<sequence>MAGSAELLLSPPPEEAPLSLPAELRRRLDCRLLPLLSGGYLMSVIDRSNLAYAELQMRDDLSLSQSSFGLAAGVFFLSYCAAQVPTCALVSKLGARRVLAATMLAWGLCSAATALVRTRGQLLLLRFLLGFPEAGFYPAAILTLSLWLGTSIGASSSGALLQSLDGALGLAGWRWLFLVQAAPTLLIGLLVLGLLPDSPAEARWLTGEQKKTLAALLASDGS</sequence>
<dbReference type="eggNOG" id="KOG2533">
    <property type="taxonomic scope" value="Eukaryota"/>
</dbReference>
<dbReference type="HOGENOM" id="CLU_001265_0_2_1"/>
<dbReference type="PANTHER" id="PTHR43791:SF36">
    <property type="entry name" value="TRANSPORTER, PUTATIVE (AFU_ORTHOLOGUE AFUA_6G08340)-RELATED"/>
    <property type="match status" value="1"/>
</dbReference>
<keyword evidence="5 6" id="KW-0472">Membrane</keyword>
<dbReference type="PROSITE" id="PS50850">
    <property type="entry name" value="MFS"/>
    <property type="match status" value="1"/>
</dbReference>
<keyword evidence="2" id="KW-0813">Transport</keyword>
<dbReference type="Pfam" id="PF07690">
    <property type="entry name" value="MFS_1"/>
    <property type="match status" value="1"/>
</dbReference>
<dbReference type="GO" id="GO:0022857">
    <property type="term" value="F:transmembrane transporter activity"/>
    <property type="evidence" value="ECO:0007669"/>
    <property type="project" value="InterPro"/>
</dbReference>
<dbReference type="AlphaFoldDB" id="A0A0D3J5G8"/>
<dbReference type="KEGG" id="ehx:EMIHUDRAFT_451197"/>
<evidence type="ECO:0000259" key="7">
    <source>
        <dbReference type="PROSITE" id="PS50850"/>
    </source>
</evidence>
<evidence type="ECO:0000313" key="8">
    <source>
        <dbReference type="EnsemblProtists" id="EOD18753"/>
    </source>
</evidence>
<name>A0A0D3J5G8_EMIH1</name>
<keyword evidence="4 6" id="KW-1133">Transmembrane helix</keyword>
<proteinExistence type="predicted"/>
<dbReference type="Gene3D" id="1.20.1250.20">
    <property type="entry name" value="MFS general substrate transporter like domains"/>
    <property type="match status" value="1"/>
</dbReference>
<comment type="subcellular location">
    <subcellularLocation>
        <location evidence="1">Membrane</location>
        <topology evidence="1">Multi-pass membrane protein</topology>
    </subcellularLocation>
</comment>
<protein>
    <recommendedName>
        <fullName evidence="7">Major facilitator superfamily (MFS) profile domain-containing protein</fullName>
    </recommendedName>
</protein>
<evidence type="ECO:0000313" key="9">
    <source>
        <dbReference type="Proteomes" id="UP000013827"/>
    </source>
</evidence>
<feature type="transmembrane region" description="Helical" evidence="6">
    <location>
        <begin position="136"/>
        <end position="161"/>
    </location>
</feature>
<dbReference type="PaxDb" id="2903-EOD18753"/>
<dbReference type="InterPro" id="IPR011701">
    <property type="entry name" value="MFS"/>
</dbReference>
<evidence type="ECO:0000256" key="5">
    <source>
        <dbReference type="ARBA" id="ARBA00023136"/>
    </source>
</evidence>
<reference evidence="8" key="2">
    <citation type="submission" date="2024-10" db="UniProtKB">
        <authorList>
            <consortium name="EnsemblProtists"/>
        </authorList>
    </citation>
    <scope>IDENTIFICATION</scope>
</reference>
<dbReference type="GO" id="GO:0016020">
    <property type="term" value="C:membrane"/>
    <property type="evidence" value="ECO:0007669"/>
    <property type="project" value="UniProtKB-SubCell"/>
</dbReference>
<feature type="domain" description="Major facilitator superfamily (MFS) profile" evidence="7">
    <location>
        <begin position="32"/>
        <end position="222"/>
    </location>
</feature>
<evidence type="ECO:0000256" key="3">
    <source>
        <dbReference type="ARBA" id="ARBA00022692"/>
    </source>
</evidence>
<dbReference type="PANTHER" id="PTHR43791">
    <property type="entry name" value="PERMEASE-RELATED"/>
    <property type="match status" value="1"/>
</dbReference>
<keyword evidence="9" id="KW-1185">Reference proteome</keyword>
<feature type="transmembrane region" description="Helical" evidence="6">
    <location>
        <begin position="173"/>
        <end position="195"/>
    </location>
</feature>
<feature type="transmembrane region" description="Helical" evidence="6">
    <location>
        <begin position="98"/>
        <end position="116"/>
    </location>
</feature>
<accession>A0A0D3J5G8</accession>
<reference evidence="9" key="1">
    <citation type="journal article" date="2013" name="Nature">
        <title>Pan genome of the phytoplankton Emiliania underpins its global distribution.</title>
        <authorList>
            <person name="Read B.A."/>
            <person name="Kegel J."/>
            <person name="Klute M.J."/>
            <person name="Kuo A."/>
            <person name="Lefebvre S.C."/>
            <person name="Maumus F."/>
            <person name="Mayer C."/>
            <person name="Miller J."/>
            <person name="Monier A."/>
            <person name="Salamov A."/>
            <person name="Young J."/>
            <person name="Aguilar M."/>
            <person name="Claverie J.M."/>
            <person name="Frickenhaus S."/>
            <person name="Gonzalez K."/>
            <person name="Herman E.K."/>
            <person name="Lin Y.C."/>
            <person name="Napier J."/>
            <person name="Ogata H."/>
            <person name="Sarno A.F."/>
            <person name="Shmutz J."/>
            <person name="Schroeder D."/>
            <person name="de Vargas C."/>
            <person name="Verret F."/>
            <person name="von Dassow P."/>
            <person name="Valentin K."/>
            <person name="Van de Peer Y."/>
            <person name="Wheeler G."/>
            <person name="Dacks J.B."/>
            <person name="Delwiche C.F."/>
            <person name="Dyhrman S.T."/>
            <person name="Glockner G."/>
            <person name="John U."/>
            <person name="Richards T."/>
            <person name="Worden A.Z."/>
            <person name="Zhang X."/>
            <person name="Grigoriev I.V."/>
            <person name="Allen A.E."/>
            <person name="Bidle K."/>
            <person name="Borodovsky M."/>
            <person name="Bowler C."/>
            <person name="Brownlee C."/>
            <person name="Cock J.M."/>
            <person name="Elias M."/>
            <person name="Gladyshev V.N."/>
            <person name="Groth M."/>
            <person name="Guda C."/>
            <person name="Hadaegh A."/>
            <person name="Iglesias-Rodriguez M.D."/>
            <person name="Jenkins J."/>
            <person name="Jones B.M."/>
            <person name="Lawson T."/>
            <person name="Leese F."/>
            <person name="Lindquist E."/>
            <person name="Lobanov A."/>
            <person name="Lomsadze A."/>
            <person name="Malik S.B."/>
            <person name="Marsh M.E."/>
            <person name="Mackinder L."/>
            <person name="Mock T."/>
            <person name="Mueller-Roeber B."/>
            <person name="Pagarete A."/>
            <person name="Parker M."/>
            <person name="Probert I."/>
            <person name="Quesneville H."/>
            <person name="Raines C."/>
            <person name="Rensing S.A."/>
            <person name="Riano-Pachon D.M."/>
            <person name="Richier S."/>
            <person name="Rokitta S."/>
            <person name="Shiraiwa Y."/>
            <person name="Soanes D.M."/>
            <person name="van der Giezen M."/>
            <person name="Wahlund T.M."/>
            <person name="Williams B."/>
            <person name="Wilson W."/>
            <person name="Wolfe G."/>
            <person name="Wurch L.L."/>
        </authorList>
    </citation>
    <scope>NUCLEOTIDE SEQUENCE</scope>
</reference>
<dbReference type="RefSeq" id="XP_005771182.1">
    <property type="nucleotide sequence ID" value="XM_005771125.1"/>
</dbReference>
<dbReference type="GeneID" id="17264324"/>
<evidence type="ECO:0000256" key="6">
    <source>
        <dbReference type="SAM" id="Phobius"/>
    </source>
</evidence>
<evidence type="ECO:0000256" key="4">
    <source>
        <dbReference type="ARBA" id="ARBA00022989"/>
    </source>
</evidence>
<dbReference type="InterPro" id="IPR020846">
    <property type="entry name" value="MFS_dom"/>
</dbReference>
<evidence type="ECO:0000256" key="2">
    <source>
        <dbReference type="ARBA" id="ARBA00022448"/>
    </source>
</evidence>
<keyword evidence="3 6" id="KW-0812">Transmembrane</keyword>
<evidence type="ECO:0000256" key="1">
    <source>
        <dbReference type="ARBA" id="ARBA00004141"/>
    </source>
</evidence>
<dbReference type="STRING" id="2903.R1C7W3"/>
<organism evidence="8 9">
    <name type="scientific">Emiliania huxleyi (strain CCMP1516)</name>
    <dbReference type="NCBI Taxonomy" id="280463"/>
    <lineage>
        <taxon>Eukaryota</taxon>
        <taxon>Haptista</taxon>
        <taxon>Haptophyta</taxon>
        <taxon>Prymnesiophyceae</taxon>
        <taxon>Isochrysidales</taxon>
        <taxon>Noelaerhabdaceae</taxon>
        <taxon>Emiliania</taxon>
    </lineage>
</organism>
<dbReference type="InterPro" id="IPR036259">
    <property type="entry name" value="MFS_trans_sf"/>
</dbReference>
<feature type="transmembrane region" description="Helical" evidence="6">
    <location>
        <begin position="68"/>
        <end position="91"/>
    </location>
</feature>
<dbReference type="SUPFAM" id="SSF103473">
    <property type="entry name" value="MFS general substrate transporter"/>
    <property type="match status" value="1"/>
</dbReference>
<dbReference type="EnsemblProtists" id="EOD18753">
    <property type="protein sequence ID" value="EOD18753"/>
    <property type="gene ID" value="EMIHUDRAFT_451197"/>
</dbReference>